<protein>
    <submittedName>
        <fullName evidence="1">Uncharacterized protein</fullName>
    </submittedName>
</protein>
<dbReference type="Pfam" id="PF13095">
    <property type="entry name" value="FTA2"/>
    <property type="match status" value="1"/>
</dbReference>
<accession>A0A6A6D8K9</accession>
<dbReference type="Proteomes" id="UP000800200">
    <property type="component" value="Unassembled WGS sequence"/>
</dbReference>
<gene>
    <name evidence="1" type="ORF">K469DRAFT_763366</name>
</gene>
<evidence type="ECO:0000313" key="1">
    <source>
        <dbReference type="EMBL" id="KAF2175811.1"/>
    </source>
</evidence>
<dbReference type="OrthoDB" id="3783140at2759"/>
<proteinExistence type="predicted"/>
<keyword evidence="2" id="KW-1185">Reference proteome</keyword>
<dbReference type="EMBL" id="ML994724">
    <property type="protein sequence ID" value="KAF2175811.1"/>
    <property type="molecule type" value="Genomic_DNA"/>
</dbReference>
<name>A0A6A6D8K9_9PEZI</name>
<evidence type="ECO:0000313" key="2">
    <source>
        <dbReference type="Proteomes" id="UP000800200"/>
    </source>
</evidence>
<dbReference type="AlphaFoldDB" id="A0A6A6D8K9"/>
<organism evidence="1 2">
    <name type="scientific">Zopfia rhizophila CBS 207.26</name>
    <dbReference type="NCBI Taxonomy" id="1314779"/>
    <lineage>
        <taxon>Eukaryota</taxon>
        <taxon>Fungi</taxon>
        <taxon>Dikarya</taxon>
        <taxon>Ascomycota</taxon>
        <taxon>Pezizomycotina</taxon>
        <taxon>Dothideomycetes</taxon>
        <taxon>Dothideomycetes incertae sedis</taxon>
        <taxon>Zopfiaceae</taxon>
        <taxon>Zopfia</taxon>
    </lineage>
</organism>
<sequence>MSTAAIDQFDELLRIKGPKLRRFKDGHYKRIEYLELLGRSDDEEQLPNEDHGYVFRVRIDGELHALKIVRLGTSTTCWKLTAATGRSQVSREDIKGQKDPFYAECRAYRRIASKPRKRPIAIACHGFISIPVKQEFFFARKFNITDWNRPEEELFLPPVKRQPLRALVKDLVETGLEITEKLIVSIRRELKALNSLRIYVMDVRWSNYKGGHLVDFSSAWTEPHFEFRKDVNSEKDIKINRQIDLAAFDKMVKEELGMDVSVRTEPNPDLIARLRLRRKRED</sequence>
<dbReference type="InterPro" id="IPR025213">
    <property type="entry name" value="Sim4_Fta2"/>
</dbReference>
<reference evidence="1" key="1">
    <citation type="journal article" date="2020" name="Stud. Mycol.">
        <title>101 Dothideomycetes genomes: a test case for predicting lifestyles and emergence of pathogens.</title>
        <authorList>
            <person name="Haridas S."/>
            <person name="Albert R."/>
            <person name="Binder M."/>
            <person name="Bloem J."/>
            <person name="Labutti K."/>
            <person name="Salamov A."/>
            <person name="Andreopoulos B."/>
            <person name="Baker S."/>
            <person name="Barry K."/>
            <person name="Bills G."/>
            <person name="Bluhm B."/>
            <person name="Cannon C."/>
            <person name="Castanera R."/>
            <person name="Culley D."/>
            <person name="Daum C."/>
            <person name="Ezra D."/>
            <person name="Gonzalez J."/>
            <person name="Henrissat B."/>
            <person name="Kuo A."/>
            <person name="Liang C."/>
            <person name="Lipzen A."/>
            <person name="Lutzoni F."/>
            <person name="Magnuson J."/>
            <person name="Mondo S."/>
            <person name="Nolan M."/>
            <person name="Ohm R."/>
            <person name="Pangilinan J."/>
            <person name="Park H.-J."/>
            <person name="Ramirez L."/>
            <person name="Alfaro M."/>
            <person name="Sun H."/>
            <person name="Tritt A."/>
            <person name="Yoshinaga Y."/>
            <person name="Zwiers L.-H."/>
            <person name="Turgeon B."/>
            <person name="Goodwin S."/>
            <person name="Spatafora J."/>
            <person name="Crous P."/>
            <person name="Grigoriev I."/>
        </authorList>
    </citation>
    <scope>NUCLEOTIDE SEQUENCE</scope>
    <source>
        <strain evidence="1">CBS 207.26</strain>
    </source>
</reference>